<dbReference type="PROSITE" id="PS50943">
    <property type="entry name" value="HTH_CROC1"/>
    <property type="match status" value="1"/>
</dbReference>
<keyword evidence="3" id="KW-1185">Reference proteome</keyword>
<feature type="domain" description="HTH cro/C1-type" evidence="1">
    <location>
        <begin position="22"/>
        <end position="53"/>
    </location>
</feature>
<evidence type="ECO:0000313" key="3">
    <source>
        <dbReference type="Proteomes" id="UP001305815"/>
    </source>
</evidence>
<protein>
    <recommendedName>
        <fullName evidence="1">HTH cro/C1-type domain-containing protein</fullName>
    </recommendedName>
</protein>
<dbReference type="SMART" id="SM00530">
    <property type="entry name" value="HTH_XRE"/>
    <property type="match status" value="1"/>
</dbReference>
<proteinExistence type="predicted"/>
<gene>
    <name evidence="2" type="ORF">Lac1_03080</name>
</gene>
<evidence type="ECO:0000313" key="2">
    <source>
        <dbReference type="EMBL" id="BDZ76125.1"/>
    </source>
</evidence>
<dbReference type="RefSeq" id="WP_230107301.1">
    <property type="nucleotide sequence ID" value="NZ_AP024845.1"/>
</dbReference>
<reference evidence="3" key="1">
    <citation type="journal article" date="2023" name="Int. J. Syst. Evol. Microbiol.">
        <title>Claveliimonas bilis gen. nov., sp. nov., deoxycholic acid-producing bacteria isolated from human faeces, and reclassification of Sellimonas monacensis Zenner et al. 2021 as Claveliimonas monacensis comb. nov.</title>
        <authorList>
            <person name="Hisatomi A."/>
            <person name="Kastawa N.W.E.P.G."/>
            <person name="Song I."/>
            <person name="Ohkuma M."/>
            <person name="Fukiya S."/>
            <person name="Sakamoto M."/>
        </authorList>
    </citation>
    <scope>NUCLEOTIDE SEQUENCE [LARGE SCALE GENOMIC DNA]</scope>
    <source>
        <strain evidence="3">12BBH14</strain>
    </source>
</reference>
<dbReference type="InterPro" id="IPR001387">
    <property type="entry name" value="Cro/C1-type_HTH"/>
</dbReference>
<name>A0ABM8I7B2_9FIRM</name>
<evidence type="ECO:0000259" key="1">
    <source>
        <dbReference type="PROSITE" id="PS50943"/>
    </source>
</evidence>
<dbReference type="EMBL" id="AP027742">
    <property type="protein sequence ID" value="BDZ76125.1"/>
    <property type="molecule type" value="Genomic_DNA"/>
</dbReference>
<organism evidence="2 3">
    <name type="scientific">Claveliimonas bilis</name>
    <dbReference type="NCBI Taxonomy" id="3028070"/>
    <lineage>
        <taxon>Bacteria</taxon>
        <taxon>Bacillati</taxon>
        <taxon>Bacillota</taxon>
        <taxon>Clostridia</taxon>
        <taxon>Lachnospirales</taxon>
        <taxon>Lachnospiraceae</taxon>
        <taxon>Claveliimonas</taxon>
    </lineage>
</organism>
<dbReference type="Pfam" id="PF01381">
    <property type="entry name" value="HTH_3"/>
    <property type="match status" value="1"/>
</dbReference>
<sequence>MHKKEELLKRCTEILSKELPVLRKINNLTQKDLGDIIGVSRQTVTNIESGKSEMKWTTFLAIMFVFSLDHSSVEYLRRLDIPYAEIKQWLAEKRGEK</sequence>
<accession>A0ABM8I7B2</accession>
<dbReference type="CDD" id="cd00093">
    <property type="entry name" value="HTH_XRE"/>
    <property type="match status" value="1"/>
</dbReference>
<dbReference type="Proteomes" id="UP001305815">
    <property type="component" value="Chromosome"/>
</dbReference>